<evidence type="ECO:0000313" key="5">
    <source>
        <dbReference type="EMBL" id="KAI6781564.1"/>
    </source>
</evidence>
<proteinExistence type="inferred from homology"/>
<dbReference type="PANTHER" id="PTHR42973">
    <property type="entry name" value="BINDING OXIDOREDUCTASE, PUTATIVE (AFU_ORTHOLOGUE AFUA_1G17690)-RELATED"/>
    <property type="match status" value="1"/>
</dbReference>
<gene>
    <name evidence="5" type="ORF">J7T54_005275</name>
</gene>
<sequence length="358" mass="38571">MEPRHQACVHSARRLLGTVYDELVPYGVTVAGGRAGGNSFYSASHGMACDAVANFEVVLANGNIVNANKDSNTGLCFDMYPIDYADPSNPVVWGGNLFYELSSGPAVIDALVDFTDNAYKDESSSSIVYRVYLPAVLGGTILNAAIENTRATVKPRAFDGYYAVAGGYDGTTKVGTLSAVANELGSGQPAGFRIWLVASFENDARPINYAVEKFIKLNAELEKFAPSQETGLNTLCMFQPITKSIVEKGVANGGNVMGLESHISEGNGIMFLLTFVVHGREAEERALPLLTAYMQDLDDYAEKLGVNWGWCYLNYAHSSQDVISSFGEDAVEKLQAAAARYDPDSVSQRLRGSGFKLT</sequence>
<keyword evidence="2" id="KW-0285">Flavoprotein</keyword>
<keyword evidence="3" id="KW-0274">FAD</keyword>
<dbReference type="EMBL" id="JAGIXG020000020">
    <property type="protein sequence ID" value="KAI6781564.1"/>
    <property type="molecule type" value="Genomic_DNA"/>
</dbReference>
<name>A0A9Q0BET3_9HYPO</name>
<reference evidence="5" key="2">
    <citation type="submission" date="2022-07" db="EMBL/GenBank/DDBJ databases">
        <authorList>
            <person name="Goncalves M.F.M."/>
            <person name="Hilario S."/>
            <person name="Van De Peer Y."/>
            <person name="Esteves A.C."/>
            <person name="Alves A."/>
        </authorList>
    </citation>
    <scope>NUCLEOTIDE SEQUENCE</scope>
    <source>
        <strain evidence="5">MUM 19.33</strain>
    </source>
</reference>
<evidence type="ECO:0000256" key="3">
    <source>
        <dbReference type="ARBA" id="ARBA00022827"/>
    </source>
</evidence>
<dbReference type="OrthoDB" id="2151789at2759"/>
<dbReference type="SUPFAM" id="SSF56176">
    <property type="entry name" value="FAD-binding/transporter-associated domain-like"/>
    <property type="match status" value="1"/>
</dbReference>
<dbReference type="GeneID" id="75831760"/>
<keyword evidence="6" id="KW-1185">Reference proteome</keyword>
<dbReference type="Gene3D" id="3.40.462.20">
    <property type="match status" value="1"/>
</dbReference>
<evidence type="ECO:0000256" key="1">
    <source>
        <dbReference type="ARBA" id="ARBA00005466"/>
    </source>
</evidence>
<dbReference type="GO" id="GO:0016491">
    <property type="term" value="F:oxidoreductase activity"/>
    <property type="evidence" value="ECO:0007669"/>
    <property type="project" value="UniProtKB-KW"/>
</dbReference>
<dbReference type="Gene3D" id="3.30.465.10">
    <property type="match status" value="1"/>
</dbReference>
<comment type="caution">
    <text evidence="5">The sequence shown here is derived from an EMBL/GenBank/DDBJ whole genome shotgun (WGS) entry which is preliminary data.</text>
</comment>
<comment type="similarity">
    <text evidence="1">Belongs to the oxygen-dependent FAD-linked oxidoreductase family.</text>
</comment>
<dbReference type="GO" id="GO:0050660">
    <property type="term" value="F:flavin adenine dinucleotide binding"/>
    <property type="evidence" value="ECO:0007669"/>
    <property type="project" value="InterPro"/>
</dbReference>
<protein>
    <recommendedName>
        <fullName evidence="7">FAD-binding PCMH-type domain-containing protein</fullName>
    </recommendedName>
</protein>
<dbReference type="AlphaFoldDB" id="A0A9Q0BET3"/>
<dbReference type="RefSeq" id="XP_051362420.1">
    <property type="nucleotide sequence ID" value="XM_051506217.1"/>
</dbReference>
<dbReference type="InterPro" id="IPR036318">
    <property type="entry name" value="FAD-bd_PCMH-like_sf"/>
</dbReference>
<evidence type="ECO:0000256" key="4">
    <source>
        <dbReference type="ARBA" id="ARBA00023002"/>
    </source>
</evidence>
<dbReference type="InterPro" id="IPR016169">
    <property type="entry name" value="FAD-bd_PCMH_sub2"/>
</dbReference>
<accession>A0A9Q0BET3</accession>
<evidence type="ECO:0000313" key="6">
    <source>
        <dbReference type="Proteomes" id="UP001055219"/>
    </source>
</evidence>
<organism evidence="5 6">
    <name type="scientific">Emericellopsis cladophorae</name>
    <dbReference type="NCBI Taxonomy" id="2686198"/>
    <lineage>
        <taxon>Eukaryota</taxon>
        <taxon>Fungi</taxon>
        <taxon>Dikarya</taxon>
        <taxon>Ascomycota</taxon>
        <taxon>Pezizomycotina</taxon>
        <taxon>Sordariomycetes</taxon>
        <taxon>Hypocreomycetidae</taxon>
        <taxon>Hypocreales</taxon>
        <taxon>Bionectriaceae</taxon>
        <taxon>Emericellopsis</taxon>
    </lineage>
</organism>
<dbReference type="Proteomes" id="UP001055219">
    <property type="component" value="Unassembled WGS sequence"/>
</dbReference>
<dbReference type="InterPro" id="IPR050416">
    <property type="entry name" value="FAD-linked_Oxidoreductase"/>
</dbReference>
<keyword evidence="4" id="KW-0560">Oxidoreductase</keyword>
<evidence type="ECO:0000256" key="2">
    <source>
        <dbReference type="ARBA" id="ARBA00022630"/>
    </source>
</evidence>
<dbReference type="PANTHER" id="PTHR42973:SF53">
    <property type="entry name" value="FAD-BINDING PCMH-TYPE DOMAIN-CONTAINING PROTEIN-RELATED"/>
    <property type="match status" value="1"/>
</dbReference>
<evidence type="ECO:0008006" key="7">
    <source>
        <dbReference type="Google" id="ProtNLM"/>
    </source>
</evidence>
<reference evidence="5" key="1">
    <citation type="journal article" date="2021" name="J Fungi (Basel)">
        <title>Genomic and Metabolomic Analyses of the Marine Fungus Emericellopsis cladophorae: Insights into Saltwater Adaptability Mechanisms and Its Biosynthetic Potential.</title>
        <authorList>
            <person name="Goncalves M.F.M."/>
            <person name="Hilario S."/>
            <person name="Van de Peer Y."/>
            <person name="Esteves A.C."/>
            <person name="Alves A."/>
        </authorList>
    </citation>
    <scope>NUCLEOTIDE SEQUENCE</scope>
    <source>
        <strain evidence="5">MUM 19.33</strain>
    </source>
</reference>